<evidence type="ECO:0000256" key="4">
    <source>
        <dbReference type="ARBA" id="ARBA00023204"/>
    </source>
</evidence>
<dbReference type="CDD" id="cd22919">
    <property type="entry name" value="HFD_CENP-S"/>
    <property type="match status" value="1"/>
</dbReference>
<dbReference type="AlphaFoldDB" id="A0A9N8F354"/>
<dbReference type="PANTHER" id="PTHR22980">
    <property type="entry name" value="CORTISTATIN"/>
    <property type="match status" value="1"/>
</dbReference>
<dbReference type="EMBL" id="CAICTM010002981">
    <property type="protein sequence ID" value="CAB9530674.1"/>
    <property type="molecule type" value="Genomic_DNA"/>
</dbReference>
<dbReference type="InterPro" id="IPR029003">
    <property type="entry name" value="CENP-S/Mhf1"/>
</dbReference>
<dbReference type="PANTHER" id="PTHR22980:SF0">
    <property type="entry name" value="CENTROMERE PROTEIN S"/>
    <property type="match status" value="1"/>
</dbReference>
<evidence type="ECO:0008006" key="8">
    <source>
        <dbReference type="Google" id="ProtNLM"/>
    </source>
</evidence>
<evidence type="ECO:0000256" key="2">
    <source>
        <dbReference type="ARBA" id="ARBA00022763"/>
    </source>
</evidence>
<evidence type="ECO:0000313" key="7">
    <source>
        <dbReference type="Proteomes" id="UP001153069"/>
    </source>
</evidence>
<name>A0A9N8F354_9STRA</name>
<dbReference type="OrthoDB" id="49188at2759"/>
<dbReference type="GO" id="GO:0046982">
    <property type="term" value="F:protein heterodimerization activity"/>
    <property type="evidence" value="ECO:0007669"/>
    <property type="project" value="InterPro"/>
</dbReference>
<dbReference type="Gene3D" id="1.10.20.10">
    <property type="entry name" value="Histone, subunit A"/>
    <property type="match status" value="1"/>
</dbReference>
<protein>
    <recommendedName>
        <fullName evidence="8">Centromere protein S</fullName>
    </recommendedName>
</protein>
<evidence type="ECO:0000256" key="1">
    <source>
        <dbReference type="ARBA" id="ARBA00006612"/>
    </source>
</evidence>
<feature type="region of interest" description="Disordered" evidence="5">
    <location>
        <begin position="106"/>
        <end position="256"/>
    </location>
</feature>
<feature type="compositionally biased region" description="Polar residues" evidence="5">
    <location>
        <begin position="191"/>
        <end position="212"/>
    </location>
</feature>
<evidence type="ECO:0000256" key="5">
    <source>
        <dbReference type="SAM" id="MobiDB-lite"/>
    </source>
</evidence>
<gene>
    <name evidence="6" type="ORF">SEMRO_2983_G341580.1</name>
</gene>
<reference evidence="6" key="1">
    <citation type="submission" date="2020-06" db="EMBL/GenBank/DDBJ databases">
        <authorList>
            <consortium name="Plant Systems Biology data submission"/>
        </authorList>
    </citation>
    <scope>NUCLEOTIDE SEQUENCE</scope>
    <source>
        <strain evidence="6">D6</strain>
    </source>
</reference>
<dbReference type="GO" id="GO:0031297">
    <property type="term" value="P:replication fork processing"/>
    <property type="evidence" value="ECO:0007669"/>
    <property type="project" value="TreeGrafter"/>
</dbReference>
<dbReference type="GO" id="GO:0003682">
    <property type="term" value="F:chromatin binding"/>
    <property type="evidence" value="ECO:0007669"/>
    <property type="project" value="TreeGrafter"/>
</dbReference>
<keyword evidence="7" id="KW-1185">Reference proteome</keyword>
<dbReference type="GO" id="GO:0006281">
    <property type="term" value="P:DNA repair"/>
    <property type="evidence" value="ECO:0007669"/>
    <property type="project" value="UniProtKB-KW"/>
</dbReference>
<evidence type="ECO:0000313" key="6">
    <source>
        <dbReference type="EMBL" id="CAB9530674.1"/>
    </source>
</evidence>
<sequence>MNTSTSNDNQDVRKALQHAVQTICAKVEEEEDEQAEEDDCHKMGAMTPSAILALTELTYQFATTALANDLSAFSSHANRKTITVEDVLLVVRKNPSIQQKLQQFCEEQQKKQPQRKKKQARPKKDVEVDSSSSDNESDKEDFSENMLVDTDTEKSPPAKAIGNFKKRARPIAKKPLAIRDDDDSSSASSSGNGSTPKTKKSNYFQTKQQQTAIDIEDSSTEEEEEEESPEKKSEICALLETTITMASPDDDDDDSY</sequence>
<proteinExistence type="inferred from homology"/>
<dbReference type="InterPro" id="IPR009072">
    <property type="entry name" value="Histone-fold"/>
</dbReference>
<accession>A0A9N8F354</accession>
<organism evidence="6 7">
    <name type="scientific">Seminavis robusta</name>
    <dbReference type="NCBI Taxonomy" id="568900"/>
    <lineage>
        <taxon>Eukaryota</taxon>
        <taxon>Sar</taxon>
        <taxon>Stramenopiles</taxon>
        <taxon>Ochrophyta</taxon>
        <taxon>Bacillariophyta</taxon>
        <taxon>Bacillariophyceae</taxon>
        <taxon>Bacillariophycidae</taxon>
        <taxon>Naviculales</taxon>
        <taxon>Naviculaceae</taxon>
        <taxon>Seminavis</taxon>
    </lineage>
</organism>
<dbReference type="SUPFAM" id="SSF47113">
    <property type="entry name" value="Histone-fold"/>
    <property type="match status" value="1"/>
</dbReference>
<dbReference type="Pfam" id="PF15630">
    <property type="entry name" value="CENP-S"/>
    <property type="match status" value="1"/>
</dbReference>
<keyword evidence="2" id="KW-0227">DNA damage</keyword>
<comment type="similarity">
    <text evidence="1">Belongs to the TAF9 family. CENP-S/MHF1 subfamily.</text>
</comment>
<dbReference type="GO" id="GO:0000712">
    <property type="term" value="P:resolution of meiotic recombination intermediates"/>
    <property type="evidence" value="ECO:0007669"/>
    <property type="project" value="TreeGrafter"/>
</dbReference>
<evidence type="ECO:0000256" key="3">
    <source>
        <dbReference type="ARBA" id="ARBA00023125"/>
    </source>
</evidence>
<dbReference type="GO" id="GO:0071821">
    <property type="term" value="C:FANCM-MHF complex"/>
    <property type="evidence" value="ECO:0007669"/>
    <property type="project" value="InterPro"/>
</dbReference>
<feature type="compositionally biased region" description="Basic residues" evidence="5">
    <location>
        <begin position="112"/>
        <end position="121"/>
    </location>
</feature>
<dbReference type="Proteomes" id="UP001153069">
    <property type="component" value="Unassembled WGS sequence"/>
</dbReference>
<feature type="compositionally biased region" description="Acidic residues" evidence="5">
    <location>
        <begin position="214"/>
        <end position="228"/>
    </location>
</feature>
<keyword evidence="4" id="KW-0234">DNA repair</keyword>
<dbReference type="GO" id="GO:0003677">
    <property type="term" value="F:DNA binding"/>
    <property type="evidence" value="ECO:0007669"/>
    <property type="project" value="UniProtKB-KW"/>
</dbReference>
<keyword evidence="3" id="KW-0238">DNA-binding</keyword>
<comment type="caution">
    <text evidence="6">The sequence shown here is derived from an EMBL/GenBank/DDBJ whole genome shotgun (WGS) entry which is preliminary data.</text>
</comment>